<dbReference type="GO" id="GO:0031145">
    <property type="term" value="P:anaphase-promoting complex-dependent catabolic process"/>
    <property type="evidence" value="ECO:0007669"/>
    <property type="project" value="InterPro"/>
</dbReference>
<evidence type="ECO:0000256" key="7">
    <source>
        <dbReference type="PIRNR" id="PIRNR028841"/>
    </source>
</evidence>
<dbReference type="Pfam" id="PF03256">
    <property type="entry name" value="ANAPC10"/>
    <property type="match status" value="1"/>
</dbReference>
<evidence type="ECO:0000256" key="4">
    <source>
        <dbReference type="ARBA" id="ARBA00022776"/>
    </source>
</evidence>
<evidence type="ECO:0000259" key="8">
    <source>
        <dbReference type="PROSITE" id="PS51284"/>
    </source>
</evidence>
<evidence type="ECO:0000313" key="9">
    <source>
        <dbReference type="EMBL" id="MDE51896.1"/>
    </source>
</evidence>
<dbReference type="GO" id="GO:0005680">
    <property type="term" value="C:anaphase-promoting complex"/>
    <property type="evidence" value="ECO:0007669"/>
    <property type="project" value="InterPro"/>
</dbReference>
<keyword evidence="6 7" id="KW-0131">Cell cycle</keyword>
<dbReference type="PANTHER" id="PTHR12936">
    <property type="entry name" value="ANAPHASE-PROMOTING COMPLEX 10"/>
    <property type="match status" value="1"/>
</dbReference>
<keyword evidence="4 7" id="KW-0498">Mitosis</keyword>
<organism evidence="9">
    <name type="scientific">Aceria tosichella</name>
    <name type="common">wheat curl mite</name>
    <dbReference type="NCBI Taxonomy" id="561515"/>
    <lineage>
        <taxon>Eukaryota</taxon>
        <taxon>Metazoa</taxon>
        <taxon>Ecdysozoa</taxon>
        <taxon>Arthropoda</taxon>
        <taxon>Chelicerata</taxon>
        <taxon>Arachnida</taxon>
        <taxon>Acari</taxon>
        <taxon>Acariformes</taxon>
        <taxon>Trombidiformes</taxon>
        <taxon>Prostigmata</taxon>
        <taxon>Eupodina</taxon>
        <taxon>Eriophyoidea</taxon>
        <taxon>Eriophyidae</taxon>
        <taxon>Eriophyinae</taxon>
        <taxon>Aceriini</taxon>
        <taxon>Aceria</taxon>
    </lineage>
</organism>
<dbReference type="InterPro" id="IPR004939">
    <property type="entry name" value="APC_su10/DOC_dom"/>
</dbReference>
<protein>
    <recommendedName>
        <fullName evidence="2 7">Anaphase-promoting complex subunit 10</fullName>
    </recommendedName>
</protein>
<reference evidence="9" key="1">
    <citation type="submission" date="2018-10" db="EMBL/GenBank/DDBJ databases">
        <title>Transcriptome assembly of Aceria tosichella (Wheat curl mite) Type 2.</title>
        <authorList>
            <person name="Scully E.D."/>
            <person name="Geib S.M."/>
            <person name="Palmer N.A."/>
            <person name="Gupta A.K."/>
            <person name="Sarath G."/>
            <person name="Tatineni S."/>
        </authorList>
    </citation>
    <scope>NUCLEOTIDE SEQUENCE</scope>
    <source>
        <strain evidence="9">LincolnNE</strain>
    </source>
</reference>
<dbReference type="SUPFAM" id="SSF49785">
    <property type="entry name" value="Galactose-binding domain-like"/>
    <property type="match status" value="1"/>
</dbReference>
<dbReference type="PIRSF" id="PIRSF028841">
    <property type="entry name" value="APC10_sub"/>
    <property type="match status" value="1"/>
</dbReference>
<evidence type="ECO:0000256" key="2">
    <source>
        <dbReference type="ARBA" id="ARBA00013927"/>
    </source>
</evidence>
<dbReference type="InterPro" id="IPR008979">
    <property type="entry name" value="Galactose-bd-like_sf"/>
</dbReference>
<keyword evidence="5 7" id="KW-0833">Ubl conjugation pathway</keyword>
<dbReference type="PANTHER" id="PTHR12936:SF0">
    <property type="entry name" value="ANAPHASE-PROMOTING COMPLEX SUBUNIT 10"/>
    <property type="match status" value="1"/>
</dbReference>
<evidence type="ECO:0000256" key="1">
    <source>
        <dbReference type="ARBA" id="ARBA00006762"/>
    </source>
</evidence>
<comment type="similarity">
    <text evidence="1 7">Belongs to the APC10 family.</text>
</comment>
<dbReference type="FunFam" id="2.60.120.260:FF:000122">
    <property type="entry name" value="Anaphase-promoting complex subunit 10"/>
    <property type="match status" value="1"/>
</dbReference>
<proteinExistence type="inferred from homology"/>
<evidence type="ECO:0000256" key="6">
    <source>
        <dbReference type="ARBA" id="ARBA00023306"/>
    </source>
</evidence>
<dbReference type="GO" id="GO:0070979">
    <property type="term" value="P:protein K11-linked ubiquitination"/>
    <property type="evidence" value="ECO:0007669"/>
    <property type="project" value="TreeGrafter"/>
</dbReference>
<keyword evidence="3 7" id="KW-0132">Cell division</keyword>
<name>A0A6G1SMZ0_9ACAR</name>
<dbReference type="CDD" id="cd08366">
    <property type="entry name" value="APC10"/>
    <property type="match status" value="1"/>
</dbReference>
<dbReference type="EMBL" id="GGYP01007125">
    <property type="protein sequence ID" value="MDE51896.1"/>
    <property type="molecule type" value="Transcribed_RNA"/>
</dbReference>
<evidence type="ECO:0000256" key="5">
    <source>
        <dbReference type="ARBA" id="ARBA00022786"/>
    </source>
</evidence>
<dbReference type="Gene3D" id="2.60.120.260">
    <property type="entry name" value="Galactose-binding domain-like"/>
    <property type="match status" value="1"/>
</dbReference>
<dbReference type="AlphaFoldDB" id="A0A6G1SMZ0"/>
<dbReference type="GO" id="GO:0051301">
    <property type="term" value="P:cell division"/>
    <property type="evidence" value="ECO:0007669"/>
    <property type="project" value="UniProtKB-KW"/>
</dbReference>
<accession>A0A6G1SMZ0</accession>
<dbReference type="PROSITE" id="PS51284">
    <property type="entry name" value="DOC"/>
    <property type="match status" value="1"/>
</dbReference>
<sequence length="210" mass="23741">MSTASSSTPTNTQSTVAAATNKNYRVIEKIKFPMREERSGFIREVGGIATWSLSSSKSGFGVEQLRDNCMDTYWQSDGPQPHLVNITFTRKITIRVICIYVDYSLDESYTPYKISIRAGNCFTDLQEIEHIEMDKPAGWVVITLKDGKEAPVRACHIQIAVLGNHQNGRDTHLRQVRIYSPVSHGPPMSTFEDLPMEFSTLQMTQHINLR</sequence>
<gene>
    <name evidence="9" type="primary">ANAPC10</name>
    <name evidence="9" type="ORF">g.20581</name>
</gene>
<comment type="function">
    <text evidence="7">Component of the anaphase promoting complex/cyclosome (APC/C), a cell cycle-regulated E3 ubiquitin-protein ligase complex that controls progression through mitosis and the G1 phase of the cell cycle.</text>
</comment>
<dbReference type="SMART" id="SM01337">
    <property type="entry name" value="APC10"/>
    <property type="match status" value="1"/>
</dbReference>
<evidence type="ECO:0000256" key="3">
    <source>
        <dbReference type="ARBA" id="ARBA00022618"/>
    </source>
</evidence>
<dbReference type="InterPro" id="IPR016901">
    <property type="entry name" value="APC10/Doc1"/>
</dbReference>
<feature type="domain" description="DOC" evidence="8">
    <location>
        <begin position="21"/>
        <end position="205"/>
    </location>
</feature>